<name>A0A6A4Y2A8_9STRA</name>
<gene>
    <name evidence="1" type="ORF">As57867_018295</name>
</gene>
<proteinExistence type="predicted"/>
<sequence>MPVLFESLDISEHKFCATHGISRSTWYGWMQTSDKIKASKRNKKRPTLGGQGKKPIIPFTNELVSFMKDVRREEHILTSMHMVTFMKTYHREWLENYMADKGDPYKRLLELCQAFAHRHHFAQRVPCHSKMVQAELDGIRDDFAAKFWGKYGTYKLRDIINVDETAVYYDMPP</sequence>
<reference evidence="1" key="1">
    <citation type="submission" date="2019-06" db="EMBL/GenBank/DDBJ databases">
        <title>Genomics analysis of Aphanomyces spp. identifies a new class of oomycete effector associated with host adaptation.</title>
        <authorList>
            <person name="Gaulin E."/>
        </authorList>
    </citation>
    <scope>NUCLEOTIDE SEQUENCE</scope>
    <source>
        <strain evidence="1">CBS 578.67</strain>
    </source>
</reference>
<organism evidence="1">
    <name type="scientific">Aphanomyces stellatus</name>
    <dbReference type="NCBI Taxonomy" id="120398"/>
    <lineage>
        <taxon>Eukaryota</taxon>
        <taxon>Sar</taxon>
        <taxon>Stramenopiles</taxon>
        <taxon>Oomycota</taxon>
        <taxon>Saprolegniomycetes</taxon>
        <taxon>Saprolegniales</taxon>
        <taxon>Verrucalvaceae</taxon>
        <taxon>Aphanomyces</taxon>
    </lineage>
</organism>
<protein>
    <submittedName>
        <fullName evidence="1">Uncharacterized protein</fullName>
    </submittedName>
</protein>
<dbReference type="OrthoDB" id="129077at2759"/>
<accession>A0A6A4Y2A8</accession>
<dbReference type="AlphaFoldDB" id="A0A6A4Y2A8"/>
<evidence type="ECO:0000313" key="1">
    <source>
        <dbReference type="EMBL" id="KAF0690232.1"/>
    </source>
</evidence>
<dbReference type="EMBL" id="VJMH01006387">
    <property type="protein sequence ID" value="KAF0690232.1"/>
    <property type="molecule type" value="Genomic_DNA"/>
</dbReference>
<comment type="caution">
    <text evidence="1">The sequence shown here is derived from an EMBL/GenBank/DDBJ whole genome shotgun (WGS) entry which is preliminary data.</text>
</comment>
<feature type="non-terminal residue" evidence="1">
    <location>
        <position position="173"/>
    </location>
</feature>